<dbReference type="InterPro" id="IPR013429">
    <property type="entry name" value="Regulatory_FmdB_Zinc_ribbon"/>
</dbReference>
<dbReference type="SMART" id="SM00834">
    <property type="entry name" value="CxxC_CXXC_SSSS"/>
    <property type="match status" value="1"/>
</dbReference>
<proteinExistence type="predicted"/>
<feature type="region of interest" description="Disordered" evidence="1">
    <location>
        <begin position="51"/>
        <end position="70"/>
    </location>
</feature>
<geneLocation type="plasmid" evidence="3">
    <name>unnamed</name>
</geneLocation>
<dbReference type="AlphaFoldDB" id="A0A235HAG0"/>
<evidence type="ECO:0000259" key="2">
    <source>
        <dbReference type="SMART" id="SM00834"/>
    </source>
</evidence>
<sequence>MPIYDYECEACGPFTAMRPMAQFRDPCACPECGAAAPRTCLSAPAIASSNPGGRIAHAATEPGAPHPHRASAAHPAGCGCCVRRLPLPGALSAGGRVFTSHGPVRRSRQ</sequence>
<name>A0A235HAG0_AZOBR</name>
<evidence type="ECO:0000313" key="3">
    <source>
        <dbReference type="EMBL" id="OYD82830.1"/>
    </source>
</evidence>
<comment type="caution">
    <text evidence="3">The sequence shown here is derived from an EMBL/GenBank/DDBJ whole genome shotgun (WGS) entry which is preliminary data.</text>
</comment>
<evidence type="ECO:0000313" key="4">
    <source>
        <dbReference type="Proteomes" id="UP000215367"/>
    </source>
</evidence>
<feature type="domain" description="Putative regulatory protein FmdB zinc ribbon" evidence="2">
    <location>
        <begin position="1"/>
        <end position="42"/>
    </location>
</feature>
<dbReference type="EMBL" id="NOWT01000018">
    <property type="protein sequence ID" value="OYD82830.1"/>
    <property type="molecule type" value="Genomic_DNA"/>
</dbReference>
<dbReference type="Proteomes" id="UP000215367">
    <property type="component" value="Unassembled WGS sequence"/>
</dbReference>
<accession>A0A235HAG0</accession>
<organism evidence="3 4">
    <name type="scientific">Azospirillum brasilense</name>
    <dbReference type="NCBI Taxonomy" id="192"/>
    <lineage>
        <taxon>Bacteria</taxon>
        <taxon>Pseudomonadati</taxon>
        <taxon>Pseudomonadota</taxon>
        <taxon>Alphaproteobacteria</taxon>
        <taxon>Rhodospirillales</taxon>
        <taxon>Azospirillaceae</taxon>
        <taxon>Azospirillum</taxon>
    </lineage>
</organism>
<gene>
    <name evidence="3" type="ORF">CHT98_18195</name>
</gene>
<dbReference type="NCBIfam" id="TIGR02605">
    <property type="entry name" value="CxxC_CxxC_SSSS"/>
    <property type="match status" value="1"/>
</dbReference>
<protein>
    <recommendedName>
        <fullName evidence="2">Putative regulatory protein FmdB zinc ribbon domain-containing protein</fullName>
    </recommendedName>
</protein>
<evidence type="ECO:0000256" key="1">
    <source>
        <dbReference type="SAM" id="MobiDB-lite"/>
    </source>
</evidence>
<reference evidence="3 4" key="1">
    <citation type="submission" date="2017-07" db="EMBL/GenBank/DDBJ databases">
        <title>Whole genome sequence of Azospirillum brasilense 2A1, a potential biofertilizer strain.</title>
        <authorList>
            <person name="Fontana C.A."/>
            <person name="Toffoli L.M."/>
            <person name="Salazar S.M."/>
            <person name="Puglisi E."/>
            <person name="Pedraza R."/>
            <person name="Bassi D."/>
            <person name="Cocconcelli P.S."/>
        </authorList>
    </citation>
    <scope>NUCLEOTIDE SEQUENCE [LARGE SCALE GENOMIC DNA]</scope>
    <source>
        <strain evidence="3 4">2A1</strain>
        <plasmid evidence="3">unnamed</plasmid>
    </source>
</reference>
<keyword evidence="3" id="KW-0614">Plasmid</keyword>
<dbReference type="Pfam" id="PF09723">
    <property type="entry name" value="Zn_ribbon_8"/>
    <property type="match status" value="1"/>
</dbReference>